<protein>
    <submittedName>
        <fullName evidence="4">TetR/AcrR family transcriptional regulator</fullName>
    </submittedName>
</protein>
<keyword evidence="5" id="KW-1185">Reference proteome</keyword>
<dbReference type="InterPro" id="IPR036271">
    <property type="entry name" value="Tet_transcr_reg_TetR-rel_C_sf"/>
</dbReference>
<evidence type="ECO:0000259" key="3">
    <source>
        <dbReference type="PROSITE" id="PS50977"/>
    </source>
</evidence>
<dbReference type="PROSITE" id="PS50977">
    <property type="entry name" value="HTH_TETR_2"/>
    <property type="match status" value="1"/>
</dbReference>
<evidence type="ECO:0000256" key="1">
    <source>
        <dbReference type="ARBA" id="ARBA00023125"/>
    </source>
</evidence>
<dbReference type="InterPro" id="IPR001647">
    <property type="entry name" value="HTH_TetR"/>
</dbReference>
<dbReference type="Pfam" id="PF00440">
    <property type="entry name" value="TetR_N"/>
    <property type="match status" value="1"/>
</dbReference>
<dbReference type="Pfam" id="PF17940">
    <property type="entry name" value="TetR_C_31"/>
    <property type="match status" value="1"/>
</dbReference>
<dbReference type="Gene3D" id="1.10.357.10">
    <property type="entry name" value="Tetracycline Repressor, domain 2"/>
    <property type="match status" value="1"/>
</dbReference>
<reference evidence="4 5" key="1">
    <citation type="submission" date="2019-03" db="EMBL/GenBank/DDBJ databases">
        <title>Draft genome sequences of novel Actinobacteria.</title>
        <authorList>
            <person name="Sahin N."/>
            <person name="Ay H."/>
            <person name="Saygin H."/>
        </authorList>
    </citation>
    <scope>NUCLEOTIDE SEQUENCE [LARGE SCALE GENOMIC DNA]</scope>
    <source>
        <strain evidence="4 5">KC310</strain>
    </source>
</reference>
<dbReference type="PANTHER" id="PTHR30055:SF231">
    <property type="entry name" value="TRANSCRIPTIONAL REGULATORY PROTEIN (PROBABLY DEOR-FAMILY)-RELATED"/>
    <property type="match status" value="1"/>
</dbReference>
<dbReference type="GO" id="GO:0003700">
    <property type="term" value="F:DNA-binding transcription factor activity"/>
    <property type="evidence" value="ECO:0007669"/>
    <property type="project" value="TreeGrafter"/>
</dbReference>
<dbReference type="InterPro" id="IPR050109">
    <property type="entry name" value="HTH-type_TetR-like_transc_reg"/>
</dbReference>
<dbReference type="InterPro" id="IPR041583">
    <property type="entry name" value="TetR_C_31"/>
</dbReference>
<gene>
    <name evidence="4" type="ORF">E1292_43075</name>
</gene>
<dbReference type="AlphaFoldDB" id="A0A4V2Y774"/>
<dbReference type="RefSeq" id="WP_132605297.1">
    <property type="nucleotide sequence ID" value="NZ_SMKO01000212.1"/>
</dbReference>
<dbReference type="SUPFAM" id="SSF46689">
    <property type="entry name" value="Homeodomain-like"/>
    <property type="match status" value="1"/>
</dbReference>
<comment type="caution">
    <text evidence="4">The sequence shown here is derived from an EMBL/GenBank/DDBJ whole genome shotgun (WGS) entry which is preliminary data.</text>
</comment>
<proteinExistence type="predicted"/>
<dbReference type="Proteomes" id="UP000295258">
    <property type="component" value="Unassembled WGS sequence"/>
</dbReference>
<keyword evidence="1 2" id="KW-0238">DNA-binding</keyword>
<evidence type="ECO:0000313" key="4">
    <source>
        <dbReference type="EMBL" id="TDC90955.1"/>
    </source>
</evidence>
<dbReference type="InterPro" id="IPR009057">
    <property type="entry name" value="Homeodomain-like_sf"/>
</dbReference>
<feature type="domain" description="HTH tetR-type" evidence="3">
    <location>
        <begin position="7"/>
        <end position="67"/>
    </location>
</feature>
<organism evidence="4 5">
    <name type="scientific">Nonomuraea deserti</name>
    <dbReference type="NCBI Taxonomy" id="1848322"/>
    <lineage>
        <taxon>Bacteria</taxon>
        <taxon>Bacillati</taxon>
        <taxon>Actinomycetota</taxon>
        <taxon>Actinomycetes</taxon>
        <taxon>Streptosporangiales</taxon>
        <taxon>Streptosporangiaceae</taxon>
        <taxon>Nonomuraea</taxon>
    </lineage>
</organism>
<sequence>MPYIEASVRSKQLVAAARSVLSREGVANTSLRAVAAEGGVPLGTLQYVFPSKELLLRAVIEDVVDEIAGVLKDSVQLEDGLEHAIRQGVTRFWSQLVAEQTNLQLMQYELTTYALRTQGQEQIARWQYERYAGIVAQWCQEAAGNAGEICAVPFAQLARVLLAAVDGLIMQHLCDPNEARSREDLDAVIDMLIALAQVRPATQVRTARRP</sequence>
<name>A0A4V2Y774_9ACTN</name>
<dbReference type="EMBL" id="SMKO01000212">
    <property type="protein sequence ID" value="TDC90955.1"/>
    <property type="molecule type" value="Genomic_DNA"/>
</dbReference>
<evidence type="ECO:0000313" key="5">
    <source>
        <dbReference type="Proteomes" id="UP000295258"/>
    </source>
</evidence>
<accession>A0A4V2Y774</accession>
<feature type="DNA-binding region" description="H-T-H motif" evidence="2">
    <location>
        <begin position="30"/>
        <end position="49"/>
    </location>
</feature>
<dbReference type="PANTHER" id="PTHR30055">
    <property type="entry name" value="HTH-TYPE TRANSCRIPTIONAL REGULATOR RUTR"/>
    <property type="match status" value="1"/>
</dbReference>
<dbReference type="SUPFAM" id="SSF48498">
    <property type="entry name" value="Tetracyclin repressor-like, C-terminal domain"/>
    <property type="match status" value="1"/>
</dbReference>
<evidence type="ECO:0000256" key="2">
    <source>
        <dbReference type="PROSITE-ProRule" id="PRU00335"/>
    </source>
</evidence>
<dbReference type="GO" id="GO:0000976">
    <property type="term" value="F:transcription cis-regulatory region binding"/>
    <property type="evidence" value="ECO:0007669"/>
    <property type="project" value="TreeGrafter"/>
</dbReference>